<dbReference type="AlphaFoldDB" id="A0AB39BPN8"/>
<name>A0AB39BPN8_9BACI</name>
<dbReference type="InterPro" id="IPR036390">
    <property type="entry name" value="WH_DNA-bd_sf"/>
</dbReference>
<dbReference type="GO" id="GO:0003677">
    <property type="term" value="F:DNA binding"/>
    <property type="evidence" value="ECO:0007669"/>
    <property type="project" value="UniProtKB-KW"/>
</dbReference>
<proteinExistence type="predicted"/>
<dbReference type="PROSITE" id="PS51118">
    <property type="entry name" value="HTH_HXLR"/>
    <property type="match status" value="1"/>
</dbReference>
<evidence type="ECO:0000259" key="4">
    <source>
        <dbReference type="PROSITE" id="PS51118"/>
    </source>
</evidence>
<dbReference type="Gene3D" id="1.10.10.10">
    <property type="entry name" value="Winged helix-like DNA-binding domain superfamily/Winged helix DNA-binding domain"/>
    <property type="match status" value="1"/>
</dbReference>
<evidence type="ECO:0000256" key="1">
    <source>
        <dbReference type="ARBA" id="ARBA00023015"/>
    </source>
</evidence>
<dbReference type="Pfam" id="PF01638">
    <property type="entry name" value="HxlR"/>
    <property type="match status" value="1"/>
</dbReference>
<evidence type="ECO:0000256" key="3">
    <source>
        <dbReference type="ARBA" id="ARBA00023163"/>
    </source>
</evidence>
<accession>A0AB39BPN8</accession>
<dbReference type="RefSeq" id="WP_368502982.1">
    <property type="nucleotide sequence ID" value="NZ_CP162551.1"/>
</dbReference>
<dbReference type="PANTHER" id="PTHR33204:SF29">
    <property type="entry name" value="TRANSCRIPTIONAL REGULATOR"/>
    <property type="match status" value="1"/>
</dbReference>
<evidence type="ECO:0000256" key="2">
    <source>
        <dbReference type="ARBA" id="ARBA00023125"/>
    </source>
</evidence>
<organism evidence="5">
    <name type="scientific">Alkalihalophilus sp. As8PL</name>
    <dbReference type="NCBI Taxonomy" id="3237103"/>
    <lineage>
        <taxon>Bacteria</taxon>
        <taxon>Bacillati</taxon>
        <taxon>Bacillota</taxon>
        <taxon>Bacilli</taxon>
        <taxon>Bacillales</taxon>
        <taxon>Bacillaceae</taxon>
        <taxon>Alkalihalophilus</taxon>
    </lineage>
</organism>
<keyword evidence="3" id="KW-0804">Transcription</keyword>
<dbReference type="PANTHER" id="PTHR33204">
    <property type="entry name" value="TRANSCRIPTIONAL REGULATOR, MARR FAMILY"/>
    <property type="match status" value="1"/>
</dbReference>
<dbReference type="SUPFAM" id="SSF46785">
    <property type="entry name" value="Winged helix' DNA-binding domain"/>
    <property type="match status" value="1"/>
</dbReference>
<gene>
    <name evidence="5" type="ORF">AB3N04_11825</name>
</gene>
<dbReference type="InterPro" id="IPR002577">
    <property type="entry name" value="HTH_HxlR"/>
</dbReference>
<evidence type="ECO:0000313" key="5">
    <source>
        <dbReference type="EMBL" id="XDI35409.1"/>
    </source>
</evidence>
<keyword evidence="1" id="KW-0805">Transcription regulation</keyword>
<feature type="domain" description="HTH hxlR-type" evidence="4">
    <location>
        <begin position="4"/>
        <end position="103"/>
    </location>
</feature>
<dbReference type="EMBL" id="CP162551">
    <property type="protein sequence ID" value="XDI35409.1"/>
    <property type="molecule type" value="Genomic_DNA"/>
</dbReference>
<dbReference type="InterPro" id="IPR036388">
    <property type="entry name" value="WH-like_DNA-bd_sf"/>
</dbReference>
<reference evidence="5" key="1">
    <citation type="submission" date="2024-07" db="EMBL/GenBank/DDBJ databases">
        <title>Identification and characteristics of an arsenic-resistant bacterial isolate, which belongs to a novel species.</title>
        <authorList>
            <person name="Juszczyk A."/>
            <person name="Kowalczyk A."/>
            <person name="Was K."/>
            <person name="Kosowicz W."/>
            <person name="Budzyn A."/>
            <person name="Latowski D."/>
        </authorList>
    </citation>
    <scope>NUCLEOTIDE SEQUENCE</scope>
    <source>
        <strain evidence="5">As8PL</strain>
    </source>
</reference>
<sequence length="109" mass="12855">MSECKVETALEILTGKWKPKILFQLLNHKTMRFNELMRMIPGVTQRMLTQHLRELEEQDIVTRTVYAEVPPKVEYSISDYGSTLVPVLQTMDEWGRKHAEHIQKRNETN</sequence>
<protein>
    <submittedName>
        <fullName evidence="5">Winged helix-turn-helix transcriptional regulator</fullName>
    </submittedName>
</protein>
<keyword evidence="2" id="KW-0238">DNA-binding</keyword>